<protein>
    <submittedName>
        <fullName evidence="1">Uncharacterized protein</fullName>
    </submittedName>
</protein>
<accession>A0A8W8HTJ5</accession>
<sequence length="106" mass="12266">MPTGYSTKKKRKITVKTACTSDNFKAEVLRNIQREKLELKKSLLGIERKKLDVLTEICVELKRKKNCCCSYSFQTIEPLVEFEPASCSVSPVIKEPIGSNHHYWRF</sequence>
<reference evidence="1" key="1">
    <citation type="submission" date="2022-08" db="UniProtKB">
        <authorList>
            <consortium name="EnsemblMetazoa"/>
        </authorList>
    </citation>
    <scope>IDENTIFICATION</scope>
    <source>
        <strain evidence="1">05x7-T-G4-1.051#20</strain>
    </source>
</reference>
<name>A0A8W8HTJ5_MAGGI</name>
<organism evidence="1 2">
    <name type="scientific">Magallana gigas</name>
    <name type="common">Pacific oyster</name>
    <name type="synonym">Crassostrea gigas</name>
    <dbReference type="NCBI Taxonomy" id="29159"/>
    <lineage>
        <taxon>Eukaryota</taxon>
        <taxon>Metazoa</taxon>
        <taxon>Spiralia</taxon>
        <taxon>Lophotrochozoa</taxon>
        <taxon>Mollusca</taxon>
        <taxon>Bivalvia</taxon>
        <taxon>Autobranchia</taxon>
        <taxon>Pteriomorphia</taxon>
        <taxon>Ostreida</taxon>
        <taxon>Ostreoidea</taxon>
        <taxon>Ostreidae</taxon>
        <taxon>Magallana</taxon>
    </lineage>
</organism>
<dbReference type="EnsemblMetazoa" id="G10981.1">
    <property type="protein sequence ID" value="G10981.1:cds"/>
    <property type="gene ID" value="G10981"/>
</dbReference>
<dbReference type="AlphaFoldDB" id="A0A8W8HTJ5"/>
<evidence type="ECO:0000313" key="2">
    <source>
        <dbReference type="Proteomes" id="UP000005408"/>
    </source>
</evidence>
<evidence type="ECO:0000313" key="1">
    <source>
        <dbReference type="EnsemblMetazoa" id="G10981.1:cds"/>
    </source>
</evidence>
<proteinExistence type="predicted"/>
<dbReference type="Proteomes" id="UP000005408">
    <property type="component" value="Unassembled WGS sequence"/>
</dbReference>
<keyword evidence="2" id="KW-1185">Reference proteome</keyword>